<dbReference type="AlphaFoldDB" id="A0A231H954"/>
<keyword evidence="1" id="KW-0732">Signal</keyword>
<proteinExistence type="predicted"/>
<keyword evidence="3" id="KW-1185">Reference proteome</keyword>
<gene>
    <name evidence="2" type="ORF">B7C42_02457</name>
</gene>
<accession>A0A231H954</accession>
<dbReference type="EMBL" id="NGAF01000004">
    <property type="protein sequence ID" value="OXR45332.1"/>
    <property type="molecule type" value="Genomic_DNA"/>
</dbReference>
<dbReference type="Proteomes" id="UP000215506">
    <property type="component" value="Unassembled WGS sequence"/>
</dbReference>
<dbReference type="RefSeq" id="WP_094025335.1">
    <property type="nucleotide sequence ID" value="NZ_NGAF01000004.1"/>
</dbReference>
<comment type="caution">
    <text evidence="2">The sequence shown here is derived from an EMBL/GenBank/DDBJ whole genome shotgun (WGS) entry which is preliminary data.</text>
</comment>
<reference evidence="2 3" key="1">
    <citation type="submission" date="2017-07" db="EMBL/GenBank/DDBJ databases">
        <title>First draft Genome Sequence of Nocardia cerradoensis isolated from human infection.</title>
        <authorList>
            <person name="Carrasco G."/>
        </authorList>
    </citation>
    <scope>NUCLEOTIDE SEQUENCE [LARGE SCALE GENOMIC DNA]</scope>
    <source>
        <strain evidence="2 3">CNM20130759</strain>
    </source>
</reference>
<feature type="signal peptide" evidence="1">
    <location>
        <begin position="1"/>
        <end position="29"/>
    </location>
</feature>
<name>A0A231H954_9NOCA</name>
<sequence>MNTRWSPVLAAALIGIVSAFTLGAGSAHADAERQDGPVTLYVSGEGLIVYKVVTTLAVAHGSSGNLQAYYLIVPPGGNAAKAEKKYSEHVFEGPLRPGVARDSYGPTGGFLDGTQLCAGWWDPLGHLTIPGYPCVRIHS</sequence>
<protein>
    <submittedName>
        <fullName evidence="2">Uncharacterized protein</fullName>
    </submittedName>
</protein>
<evidence type="ECO:0000313" key="3">
    <source>
        <dbReference type="Proteomes" id="UP000215506"/>
    </source>
</evidence>
<evidence type="ECO:0000313" key="2">
    <source>
        <dbReference type="EMBL" id="OXR45332.1"/>
    </source>
</evidence>
<feature type="chain" id="PRO_5013348218" evidence="1">
    <location>
        <begin position="30"/>
        <end position="139"/>
    </location>
</feature>
<evidence type="ECO:0000256" key="1">
    <source>
        <dbReference type="SAM" id="SignalP"/>
    </source>
</evidence>
<organism evidence="2 3">
    <name type="scientific">Nocardia cerradoensis</name>
    <dbReference type="NCBI Taxonomy" id="85688"/>
    <lineage>
        <taxon>Bacteria</taxon>
        <taxon>Bacillati</taxon>
        <taxon>Actinomycetota</taxon>
        <taxon>Actinomycetes</taxon>
        <taxon>Mycobacteriales</taxon>
        <taxon>Nocardiaceae</taxon>
        <taxon>Nocardia</taxon>
    </lineage>
</organism>